<feature type="region of interest" description="Disordered" evidence="6">
    <location>
        <begin position="436"/>
        <end position="455"/>
    </location>
</feature>
<dbReference type="InterPro" id="IPR011009">
    <property type="entry name" value="Kinase-like_dom_sf"/>
</dbReference>
<feature type="region of interest" description="Disordered" evidence="6">
    <location>
        <begin position="910"/>
        <end position="937"/>
    </location>
</feature>
<keyword evidence="1" id="KW-0723">Serine/threonine-protein kinase</keyword>
<evidence type="ECO:0000256" key="4">
    <source>
        <dbReference type="ARBA" id="ARBA00022777"/>
    </source>
</evidence>
<keyword evidence="2" id="KW-0808">Transferase</keyword>
<evidence type="ECO:0000256" key="1">
    <source>
        <dbReference type="ARBA" id="ARBA00022527"/>
    </source>
</evidence>
<evidence type="ECO:0000259" key="7">
    <source>
        <dbReference type="PROSITE" id="PS50011"/>
    </source>
</evidence>
<dbReference type="Proteomes" id="UP000419144">
    <property type="component" value="Unassembled WGS sequence"/>
</dbReference>
<dbReference type="InterPro" id="IPR050205">
    <property type="entry name" value="CDPK_Ser/Thr_kinases"/>
</dbReference>
<dbReference type="VEuPathDB" id="TriTrypDB:LtaPh_2622500"/>
<dbReference type="Pfam" id="PF00069">
    <property type="entry name" value="Pkinase"/>
    <property type="match status" value="2"/>
</dbReference>
<dbReference type="SMART" id="SM00220">
    <property type="entry name" value="S_TKc"/>
    <property type="match status" value="1"/>
</dbReference>
<feature type="compositionally biased region" description="Polar residues" evidence="6">
    <location>
        <begin position="1513"/>
        <end position="1530"/>
    </location>
</feature>
<dbReference type="PANTHER" id="PTHR24349">
    <property type="entry name" value="SERINE/THREONINE-PROTEIN KINASE"/>
    <property type="match status" value="1"/>
</dbReference>
<feature type="compositionally biased region" description="Polar residues" evidence="6">
    <location>
        <begin position="1171"/>
        <end position="1180"/>
    </location>
</feature>
<feature type="region of interest" description="Disordered" evidence="6">
    <location>
        <begin position="501"/>
        <end position="535"/>
    </location>
</feature>
<proteinExistence type="predicted"/>
<feature type="region of interest" description="Disordered" evidence="6">
    <location>
        <begin position="1610"/>
        <end position="1644"/>
    </location>
</feature>
<feature type="region of interest" description="Disordered" evidence="6">
    <location>
        <begin position="1661"/>
        <end position="1681"/>
    </location>
</feature>
<evidence type="ECO:0000313" key="8">
    <source>
        <dbReference type="EMBL" id="GET89574.1"/>
    </source>
</evidence>
<dbReference type="GO" id="GO:0005524">
    <property type="term" value="F:ATP binding"/>
    <property type="evidence" value="ECO:0007669"/>
    <property type="project" value="UniProtKB-KW"/>
</dbReference>
<feature type="region of interest" description="Disordered" evidence="6">
    <location>
        <begin position="1502"/>
        <end position="1563"/>
    </location>
</feature>
<evidence type="ECO:0000313" key="9">
    <source>
        <dbReference type="Proteomes" id="UP000419144"/>
    </source>
</evidence>
<evidence type="ECO:0000256" key="6">
    <source>
        <dbReference type="SAM" id="MobiDB-lite"/>
    </source>
</evidence>
<gene>
    <name evidence="8" type="ORF">LtaPh_2622500</name>
</gene>
<dbReference type="EMBL" id="BLBS01000035">
    <property type="protein sequence ID" value="GET89574.1"/>
    <property type="molecule type" value="Genomic_DNA"/>
</dbReference>
<dbReference type="PROSITE" id="PS00108">
    <property type="entry name" value="PROTEIN_KINASE_ST"/>
    <property type="match status" value="1"/>
</dbReference>
<sequence>MSDISLRDGHTTIHNHNAYHDATKEEWQKLPVPDSHAAVERMTAVQVVDRLRWWRIHRVREQPIPVDHFVLRGSYVNYSSFGTRPLAPGVMRLLQKARVVRAQYLRVKQQQQQEALRQSQQVSSLLMASAAGASVHSASSGRLGTDTRVVEPDIGCVSEVEGHRCGERQQRHLREMNDDTQEKVNNKRRATVITSWPRSPRPLNEDDISCLGDPASQRDSATPHIMHTSLSASGSAGTSTAHHRAASGHAQGLGTPSCALCIPSEQEARAAERLLTLFRPRAASAPLRSRRYQYVAGYHDAASSGLGDEPSLQRGRGCTDAAGLHNERMTRVSTSDEIKDVRRAPGAAEAVIVLHHAPRLILYEKGLNPKAALRAARISSDALESLDGAAAESSAEVFELRNLPLCAFERFFYQQQLCGLAEASWSHKPGMRPASVTAPDASVASGEVPEGDTASGATGAAAAAVAASHASVDGGIVSNRNDAFSFGSPSTVSVACSLRTTVPRSSDTGPGSRIREGRDTAAQQTAPHRGRGRDNCSTIRRGGRVALRAVSVPALPPVYRGGCPQMAVATPHRHLRTGARLQQQQQSSTRPSSILPVGLRTSKLPQDGAHLCLRVDDLQDVYVFNPVVDMIGKGAFSKVYAALPIFRGKEGLRRFASPLLDGQAVTCGSDDPSGADPWKGARCVSVARRVSPVRRNSSSALRMDSAAGTSAGDVAGPLTGDEGAKRASHAQPLMASLHSIPVVALKVIPRKARQRPKAVRDPLANMNFTAAAAEGSIASNAQQAVPNDHSSVRRELVEIEREVSILRSLRHSGCSQFFEAIRTPDAFVIAMRVFPGSMDAQRYLSRYGAPSEARAALLLFQLVSTVQYLHSNFGLIHRDIKLENILLSEADVRVPDARIREVLGPALHKSDSSKMVAEEEGGRKDRDSTATSAETRTAAEHRYSTLAHNVARLLRVTLIDFGLARRTRSTTLVPIVAAPRGRGAGTWHGSLNASTTSSTHLASFPPASVSPAAGHPHALHNPCSNSYSGSLCSPASHSAGGAAGAVTPVNGVNSSSNSHTSVKPAPPKPPLLCRPPSAAAGACTTRLGSSNGGINVMERSTSRVGMPSPMPSTANMFTRFLDLEEEMDDEDNGGGGVAGISNMNTSTATKVGGLGRGSGHDMANDEEDSGAFSTDVSASETDYESEGGSTAESKEGSVQNGGGRLATGSQQEHMGRNALMSPGVLRTQPQTPSGPAIIASTSLPPTPLHVAGTTAHTLDHFNAENSSGGCNTNGPTAGLRNRCASCIYTSNQQLPPAPPIVGAGVHSALDDTEATLLLTPCGTEKYLPPEVLSWVLEHGWSRRSTTVGLARAMDLYSIGIVAYVLLSGCFPFNASSRATLLQQQQRVPRCNSARWTGVSSAAISFVQRLLEPNPRKRMTAKEALAHPFLREARQLAEKLLLVPHGEGEEAPHLPSWRDGSHTDNNHRHSRSSTGCHLEDDTNAHAWSHWATNTTAAANVPRSVSLPMHPDNMHSASVTERSSTQPPSSLSLAVYDSQRPHAADPYEPAAANEPSLLSGSSSGAHYSGADGGGGLLLYRVEDGTAAAAGSANSGCHLCDAPHVCHSSGEYKEDDARASTTRDTPGKVQPLLHARTESSYLTRPPVSVTPTLATPCAAAPAGTTAREMPAPSSLAVHPARPPPSSTLPCNAIVAATSDEGGPSKTATLPEPKSPAAVSESPALAPSSKDAEAANWPVSPLPATTPSTAEATEGCGDDLFESLYNNIMSSD</sequence>
<keyword evidence="3" id="KW-0547">Nucleotide-binding</keyword>
<dbReference type="Gene3D" id="1.10.510.10">
    <property type="entry name" value="Transferase(Phosphotransferase) domain 1"/>
    <property type="match status" value="2"/>
</dbReference>
<keyword evidence="5" id="KW-0067">ATP-binding</keyword>
<feature type="region of interest" description="Disordered" evidence="6">
    <location>
        <begin position="1446"/>
        <end position="1476"/>
    </location>
</feature>
<dbReference type="OrthoDB" id="245043at2759"/>
<feature type="region of interest" description="Disordered" evidence="6">
    <location>
        <begin position="1137"/>
        <end position="1251"/>
    </location>
</feature>
<feature type="region of interest" description="Disordered" evidence="6">
    <location>
        <begin position="695"/>
        <end position="724"/>
    </location>
</feature>
<protein>
    <submittedName>
        <fullName evidence="8">Protein kinase, putative</fullName>
    </submittedName>
</protein>
<keyword evidence="4 8" id="KW-0418">Kinase</keyword>
<feature type="compositionally biased region" description="Polar residues" evidence="6">
    <location>
        <begin position="1050"/>
        <end position="1061"/>
    </location>
</feature>
<evidence type="ECO:0000256" key="3">
    <source>
        <dbReference type="ARBA" id="ARBA00022741"/>
    </source>
</evidence>
<comment type="caution">
    <text evidence="8">The sequence shown here is derived from an EMBL/GenBank/DDBJ whole genome shotgun (WGS) entry which is preliminary data.</text>
</comment>
<evidence type="ECO:0000256" key="5">
    <source>
        <dbReference type="ARBA" id="ARBA00022840"/>
    </source>
</evidence>
<dbReference type="PROSITE" id="PS50011">
    <property type="entry name" value="PROTEIN_KINASE_DOM"/>
    <property type="match status" value="1"/>
</dbReference>
<feature type="region of interest" description="Disordered" evidence="6">
    <location>
        <begin position="1694"/>
        <end position="1753"/>
    </location>
</feature>
<reference evidence="8" key="1">
    <citation type="submission" date="2019-11" db="EMBL/GenBank/DDBJ databases">
        <title>Leishmania tarentolae CDS.</title>
        <authorList>
            <person name="Goto Y."/>
            <person name="Yamagishi J."/>
        </authorList>
    </citation>
    <scope>NUCLEOTIDE SEQUENCE [LARGE SCALE GENOMIC DNA]</scope>
    <source>
        <strain evidence="8">Parrot Tar II</strain>
    </source>
</reference>
<dbReference type="GO" id="GO:0004674">
    <property type="term" value="F:protein serine/threonine kinase activity"/>
    <property type="evidence" value="ECO:0007669"/>
    <property type="project" value="UniProtKB-KW"/>
</dbReference>
<accession>A0A640KKI4</accession>
<feature type="compositionally biased region" description="Low complexity" evidence="6">
    <location>
        <begin position="1738"/>
        <end position="1750"/>
    </location>
</feature>
<organism evidence="8 9">
    <name type="scientific">Leishmania tarentolae</name>
    <name type="common">Sauroleishmania tarentolae</name>
    <dbReference type="NCBI Taxonomy" id="5689"/>
    <lineage>
        <taxon>Eukaryota</taxon>
        <taxon>Discoba</taxon>
        <taxon>Euglenozoa</taxon>
        <taxon>Kinetoplastea</taxon>
        <taxon>Metakinetoplastina</taxon>
        <taxon>Trypanosomatida</taxon>
        <taxon>Trypanosomatidae</taxon>
        <taxon>Leishmaniinae</taxon>
        <taxon>Leishmania</taxon>
        <taxon>lizard Leishmania</taxon>
    </lineage>
</organism>
<feature type="compositionally biased region" description="Low complexity" evidence="6">
    <location>
        <begin position="1554"/>
        <end position="1563"/>
    </location>
</feature>
<feature type="region of interest" description="Disordered" evidence="6">
    <location>
        <begin position="1050"/>
        <end position="1069"/>
    </location>
</feature>
<dbReference type="InterPro" id="IPR008271">
    <property type="entry name" value="Ser/Thr_kinase_AS"/>
</dbReference>
<feature type="region of interest" description="Disordered" evidence="6">
    <location>
        <begin position="196"/>
        <end position="221"/>
    </location>
</feature>
<feature type="region of interest" description="Disordered" evidence="6">
    <location>
        <begin position="575"/>
        <end position="596"/>
    </location>
</feature>
<name>A0A640KKI4_LEITA</name>
<feature type="compositionally biased region" description="Polar residues" evidence="6">
    <location>
        <begin position="1227"/>
        <end position="1243"/>
    </location>
</feature>
<dbReference type="InterPro" id="IPR000719">
    <property type="entry name" value="Prot_kinase_dom"/>
</dbReference>
<dbReference type="FunFam" id="1.10.510.10:FF:001848">
    <property type="entry name" value="Protein kinase, putative"/>
    <property type="match status" value="1"/>
</dbReference>
<feature type="compositionally biased region" description="Basic and acidic residues" evidence="6">
    <location>
        <begin position="910"/>
        <end position="928"/>
    </location>
</feature>
<feature type="domain" description="Protein kinase" evidence="7">
    <location>
        <begin position="625"/>
        <end position="1429"/>
    </location>
</feature>
<dbReference type="SUPFAM" id="SSF56112">
    <property type="entry name" value="Protein kinase-like (PK-like)"/>
    <property type="match status" value="1"/>
</dbReference>
<keyword evidence="9" id="KW-1185">Reference proteome</keyword>
<evidence type="ECO:0000256" key="2">
    <source>
        <dbReference type="ARBA" id="ARBA00022679"/>
    </source>
</evidence>